<feature type="domain" description="Glycosyl hydrolase family 13 catalytic" evidence="3">
    <location>
        <begin position="16"/>
        <end position="395"/>
    </location>
</feature>
<keyword evidence="5" id="KW-1185">Reference proteome</keyword>
<dbReference type="SUPFAM" id="SSF51445">
    <property type="entry name" value="(Trans)glycosidases"/>
    <property type="match status" value="1"/>
</dbReference>
<dbReference type="InterPro" id="IPR017853">
    <property type="entry name" value="GH"/>
</dbReference>
<gene>
    <name evidence="4" type="ORF">HCG48_18510</name>
</gene>
<protein>
    <submittedName>
        <fullName evidence="4">DUF3459 domain-containing protein</fullName>
    </submittedName>
</protein>
<evidence type="ECO:0000313" key="4">
    <source>
        <dbReference type="EMBL" id="QIZ72322.1"/>
    </source>
</evidence>
<dbReference type="GO" id="GO:0005975">
    <property type="term" value="P:carbohydrate metabolic process"/>
    <property type="evidence" value="ECO:0007669"/>
    <property type="project" value="InterPro"/>
</dbReference>
<dbReference type="SUPFAM" id="SSF51011">
    <property type="entry name" value="Glycosyl hydrolase domain"/>
    <property type="match status" value="1"/>
</dbReference>
<organism evidence="4 5">
    <name type="scientific">Oxynema aestuarii AP17</name>
    <dbReference type="NCBI Taxonomy" id="2064643"/>
    <lineage>
        <taxon>Bacteria</taxon>
        <taxon>Bacillati</taxon>
        <taxon>Cyanobacteriota</taxon>
        <taxon>Cyanophyceae</taxon>
        <taxon>Oscillatoriophycideae</taxon>
        <taxon>Oscillatoriales</taxon>
        <taxon>Oscillatoriaceae</taxon>
        <taxon>Oxynema</taxon>
        <taxon>Oxynema aestuarii</taxon>
    </lineage>
</organism>
<dbReference type="Gene3D" id="2.60.40.1180">
    <property type="entry name" value="Golgi alpha-mannosidase II"/>
    <property type="match status" value="1"/>
</dbReference>
<reference evidence="4 5" key="1">
    <citation type="submission" date="2020-04" db="EMBL/GenBank/DDBJ databases">
        <authorList>
            <person name="Basu S."/>
            <person name="Maruthanayagam V."/>
            <person name="Chakraborty S."/>
            <person name="Pramanik A."/>
            <person name="Mukherjee J."/>
            <person name="Brink B."/>
        </authorList>
    </citation>
    <scope>NUCLEOTIDE SEQUENCE [LARGE SCALE GENOMIC DNA]</scope>
    <source>
        <strain evidence="4 5">AP17</strain>
    </source>
</reference>
<dbReference type="InterPro" id="IPR006047">
    <property type="entry name" value="GH13_cat_dom"/>
</dbReference>
<dbReference type="SMART" id="SM00642">
    <property type="entry name" value="Aamy"/>
    <property type="match status" value="1"/>
</dbReference>
<dbReference type="AlphaFoldDB" id="A0A6H1U0D2"/>
<dbReference type="PANTHER" id="PTHR10357:SF210">
    <property type="entry name" value="MALTODEXTRIN GLUCOSIDASE"/>
    <property type="match status" value="1"/>
</dbReference>
<evidence type="ECO:0000313" key="5">
    <source>
        <dbReference type="Proteomes" id="UP000500857"/>
    </source>
</evidence>
<dbReference type="EMBL" id="CP051167">
    <property type="protein sequence ID" value="QIZ72322.1"/>
    <property type="molecule type" value="Genomic_DNA"/>
</dbReference>
<dbReference type="GO" id="GO:0016798">
    <property type="term" value="F:hydrolase activity, acting on glycosyl bonds"/>
    <property type="evidence" value="ECO:0007669"/>
    <property type="project" value="UniProtKB-KW"/>
</dbReference>
<dbReference type="Pfam" id="PF22026">
    <property type="entry name" value="Alpha-amylase_C_2"/>
    <property type="match status" value="1"/>
</dbReference>
<name>A0A6H1U0D2_9CYAN</name>
<accession>A0A6H1U0D2</accession>
<keyword evidence="2" id="KW-0326">Glycosidase</keyword>
<dbReference type="InterPro" id="IPR013780">
    <property type="entry name" value="Glyco_hydro_b"/>
</dbReference>
<dbReference type="Pfam" id="PF00128">
    <property type="entry name" value="Alpha-amylase"/>
    <property type="match status" value="1"/>
</dbReference>
<dbReference type="RefSeq" id="WP_168570471.1">
    <property type="nucleotide sequence ID" value="NZ_CP051167.1"/>
</dbReference>
<evidence type="ECO:0000256" key="1">
    <source>
        <dbReference type="ARBA" id="ARBA00022801"/>
    </source>
</evidence>
<dbReference type="CDD" id="cd11338">
    <property type="entry name" value="AmyAc_CMD"/>
    <property type="match status" value="1"/>
</dbReference>
<dbReference type="Gene3D" id="3.20.20.80">
    <property type="entry name" value="Glycosidases"/>
    <property type="match status" value="1"/>
</dbReference>
<dbReference type="PANTHER" id="PTHR10357">
    <property type="entry name" value="ALPHA-AMYLASE FAMILY MEMBER"/>
    <property type="match status" value="1"/>
</dbReference>
<evidence type="ECO:0000259" key="3">
    <source>
        <dbReference type="SMART" id="SM00642"/>
    </source>
</evidence>
<dbReference type="Proteomes" id="UP000500857">
    <property type="component" value="Chromosome"/>
</dbReference>
<evidence type="ECO:0000256" key="2">
    <source>
        <dbReference type="ARBA" id="ARBA00023295"/>
    </source>
</evidence>
<sequence length="483" mass="55486">MKIQTPDWVKHAVFYQIFPDRFARSEPGRRKLLKNAPWEPWEEKPTLQGYKGGDLWGVLDRLDYLQDLGINAIYFTPIFQSACNHRYHTHDYYRIDPLLGGSAAFKALLDAAHERDLKIVLDGVFNHASRGFFFFNDILENGPYSPWLDWFKIEDWPLSAYDGSQPANYVGWAGNRALPQFNHENPEVREYIFEIAEYWLEFGIDGWRLDVPFEIKVPGFWQEFRDRVKKINPDAYIVGEVWVDAREWLDGTQFDGVMNYRFTEPTLAFIAGDRIVRDYFPHSDYQPFPALDAPGYGDRIAQLLDLYPWDIQLTQLNLLDSHDTARLYTCAQDDRPTVELATLLLFTFPGAPSIYYGDEIGLPGADDPDCRRSFPPSEQWDNQVLEYHRRLIALRHRYPALRTGLYLPLEAQGMIYSFARQLDGEELVVAVNAGTEKAQLSLTASRLQSRPSQCVFGTGAIAWDGDRATVSLDGRSGAVWAVS</sequence>
<dbReference type="KEGG" id="oxy:HCG48_18510"/>
<dbReference type="InterPro" id="IPR054174">
    <property type="entry name" value="Alpha-amylase-like_C"/>
</dbReference>
<proteinExistence type="predicted"/>
<keyword evidence="1" id="KW-0378">Hydrolase</keyword>